<dbReference type="AlphaFoldDB" id="A0A2C6KTE9"/>
<dbReference type="Proteomes" id="UP000221165">
    <property type="component" value="Unassembled WGS sequence"/>
</dbReference>
<proteinExistence type="predicted"/>
<dbReference type="GO" id="GO:0005737">
    <property type="term" value="C:cytoplasm"/>
    <property type="evidence" value="ECO:0007669"/>
    <property type="project" value="TreeGrafter"/>
</dbReference>
<accession>A0A2C6KTE9</accession>
<feature type="compositionally biased region" description="Basic residues" evidence="1">
    <location>
        <begin position="144"/>
        <end position="153"/>
    </location>
</feature>
<feature type="compositionally biased region" description="Basic residues" evidence="1">
    <location>
        <begin position="79"/>
        <end position="88"/>
    </location>
</feature>
<feature type="compositionally biased region" description="Polar residues" evidence="1">
    <location>
        <begin position="667"/>
        <end position="678"/>
    </location>
</feature>
<gene>
    <name evidence="2" type="ORF">CSUI_006715</name>
</gene>
<dbReference type="Pfam" id="PF13344">
    <property type="entry name" value="Hydrolase_6"/>
    <property type="match status" value="1"/>
</dbReference>
<feature type="compositionally biased region" description="Low complexity" evidence="1">
    <location>
        <begin position="478"/>
        <end position="505"/>
    </location>
</feature>
<feature type="compositionally biased region" description="Low complexity" evidence="1">
    <location>
        <begin position="12"/>
        <end position="25"/>
    </location>
</feature>
<dbReference type="GeneID" id="94430079"/>
<sequence length="777" mass="86323">MGRLSTGAAQHPYQQLYSSSSPTSLCVSPFKKEHEGSNQNGMASSNKEKKRNRSLSSATKNISSLSLQPSGKSQLSNRAIRKSQKSRQSHSTTHHVDHPSLRLSPSSSFSLTSSSPSTFLEPDHLRQEDAETCGTSFKLSREKRSNKKVRKTLHKYDKRLSFRRTSLIPKATSDKKTAPSQNGERHGCLQGDIEKIQEGRKKHHEEGRHKSNEKRGRRSPSSCSSGSSAGASRSKKERSSLVTPSSSFIPAKEQEKIASSSSSFALLSSSSSSRRGTKKEGETKMRERHLSSLSDFCWFQEKCLCIESLSTELSRQLPQISPSRFVEKQREYLSFLKDHAHLSSCTSKILLSQEDYQKDFLDHYENFIFDIDGVLLMGKQSYTGISNTLQLLRLRKKTILFVTNSASKSRRICAKVLTDAGIQAYEHEIVTASYAAAQYIRETYPDVKKVFMIGEEGLKEELNLAEIQVVSLDTHPLPTSQTSGVSTPQQQQQSRTPNTHSSSSSCDGRGVISIESEADFRSVSGCLDPSIGAVVVGWDRRLSFSKLCLASLYLQRKIENSKHISSSSRENSDGFLPFIAANRDSYDMVEAYKIPANGAAVSYLEAASTRKATCVGKPSEWLARWLVSRHLPSPSSSEEEAEEEDQPILDRSNHSNSARDGNDSLKEQQTSLQASCKQNGVAKNRKKKKKGGVEENKRNLKKTVVCGDRLDTDIELGHVMNVDTCLVLTGCTNLDVFLKDLIFPQLQTSKRDKKKHSNASFPTLVLPHLGILAQDQL</sequence>
<dbReference type="InterPro" id="IPR006357">
    <property type="entry name" value="HAD-SF_hydro_IIA"/>
</dbReference>
<dbReference type="InterPro" id="IPR023214">
    <property type="entry name" value="HAD_sf"/>
</dbReference>
<dbReference type="GO" id="GO:0016791">
    <property type="term" value="F:phosphatase activity"/>
    <property type="evidence" value="ECO:0007669"/>
    <property type="project" value="TreeGrafter"/>
</dbReference>
<evidence type="ECO:0000313" key="2">
    <source>
        <dbReference type="EMBL" id="PHJ19453.1"/>
    </source>
</evidence>
<dbReference type="VEuPathDB" id="ToxoDB:CSUI_006715"/>
<dbReference type="Gene3D" id="3.40.50.1000">
    <property type="entry name" value="HAD superfamily/HAD-like"/>
    <property type="match status" value="3"/>
</dbReference>
<feature type="compositionally biased region" description="Low complexity" evidence="1">
    <location>
        <begin position="101"/>
        <end position="120"/>
    </location>
</feature>
<feature type="region of interest" description="Disordered" evidence="1">
    <location>
        <begin position="478"/>
        <end position="508"/>
    </location>
</feature>
<dbReference type="RefSeq" id="XP_067921153.1">
    <property type="nucleotide sequence ID" value="XM_068066868.1"/>
</dbReference>
<feature type="compositionally biased region" description="Basic and acidic residues" evidence="1">
    <location>
        <begin position="172"/>
        <end position="214"/>
    </location>
</feature>
<organism evidence="2 3">
    <name type="scientific">Cystoisospora suis</name>
    <dbReference type="NCBI Taxonomy" id="483139"/>
    <lineage>
        <taxon>Eukaryota</taxon>
        <taxon>Sar</taxon>
        <taxon>Alveolata</taxon>
        <taxon>Apicomplexa</taxon>
        <taxon>Conoidasida</taxon>
        <taxon>Coccidia</taxon>
        <taxon>Eucoccidiorida</taxon>
        <taxon>Eimeriorina</taxon>
        <taxon>Sarcocystidae</taxon>
        <taxon>Cystoisospora</taxon>
    </lineage>
</organism>
<name>A0A2C6KTE9_9APIC</name>
<dbReference type="OrthoDB" id="413953at2759"/>
<dbReference type="PANTHER" id="PTHR19288:SF46">
    <property type="entry name" value="HALOACID DEHALOGENASE-LIKE HYDROLASE DOMAIN-CONTAINING PROTEIN 2"/>
    <property type="match status" value="1"/>
</dbReference>
<feature type="region of interest" description="Disordered" evidence="1">
    <location>
        <begin position="632"/>
        <end position="696"/>
    </location>
</feature>
<feature type="region of interest" description="Disordered" evidence="1">
    <location>
        <begin position="1"/>
        <end position="248"/>
    </location>
</feature>
<dbReference type="EMBL" id="MIGC01003435">
    <property type="protein sequence ID" value="PHJ19453.1"/>
    <property type="molecule type" value="Genomic_DNA"/>
</dbReference>
<evidence type="ECO:0000256" key="1">
    <source>
        <dbReference type="SAM" id="MobiDB-lite"/>
    </source>
</evidence>
<feature type="compositionally biased region" description="Low complexity" evidence="1">
    <location>
        <begin position="219"/>
        <end position="232"/>
    </location>
</feature>
<keyword evidence="3" id="KW-1185">Reference proteome</keyword>
<dbReference type="InterPro" id="IPR036412">
    <property type="entry name" value="HAD-like_sf"/>
</dbReference>
<feature type="compositionally biased region" description="Acidic residues" evidence="1">
    <location>
        <begin position="637"/>
        <end position="647"/>
    </location>
</feature>
<dbReference type="PANTHER" id="PTHR19288">
    <property type="entry name" value="4-NITROPHENYLPHOSPHATASE-RELATED"/>
    <property type="match status" value="1"/>
</dbReference>
<reference evidence="2 3" key="1">
    <citation type="journal article" date="2017" name="Int. J. Parasitol.">
        <title>The genome of the protozoan parasite Cystoisospora suis and a reverse vaccinology approach to identify vaccine candidates.</title>
        <authorList>
            <person name="Palmieri N."/>
            <person name="Shrestha A."/>
            <person name="Ruttkowski B."/>
            <person name="Beck T."/>
            <person name="Vogl C."/>
            <person name="Tomley F."/>
            <person name="Blake D.P."/>
            <person name="Joachim A."/>
        </authorList>
    </citation>
    <scope>NUCLEOTIDE SEQUENCE [LARGE SCALE GENOMIC DNA]</scope>
    <source>
        <strain evidence="2 3">Wien I</strain>
    </source>
</reference>
<dbReference type="Pfam" id="PF13242">
    <property type="entry name" value="Hydrolase_like"/>
    <property type="match status" value="1"/>
</dbReference>
<comment type="caution">
    <text evidence="2">The sequence shown here is derived from an EMBL/GenBank/DDBJ whole genome shotgun (WGS) entry which is preliminary data.</text>
</comment>
<feature type="compositionally biased region" description="Polar residues" evidence="1">
    <location>
        <begin position="54"/>
        <end position="77"/>
    </location>
</feature>
<dbReference type="SUPFAM" id="SSF56784">
    <property type="entry name" value="HAD-like"/>
    <property type="match status" value="2"/>
</dbReference>
<protein>
    <submittedName>
        <fullName evidence="2">Had family iia protein</fullName>
    </submittedName>
</protein>
<evidence type="ECO:0000313" key="3">
    <source>
        <dbReference type="Proteomes" id="UP000221165"/>
    </source>
</evidence>